<proteinExistence type="predicted"/>
<feature type="compositionally biased region" description="Polar residues" evidence="1">
    <location>
        <begin position="61"/>
        <end position="70"/>
    </location>
</feature>
<feature type="compositionally biased region" description="Polar residues" evidence="1">
    <location>
        <begin position="1"/>
        <end position="12"/>
    </location>
</feature>
<reference evidence="2" key="2">
    <citation type="submission" date="2021-04" db="EMBL/GenBank/DDBJ databases">
        <authorList>
            <person name="Podell S."/>
        </authorList>
    </citation>
    <scope>NUCLEOTIDE SEQUENCE</scope>
    <source>
        <strain evidence="2">Hildebrandi</strain>
    </source>
</reference>
<dbReference type="EMBL" id="JAGRRH010000003">
    <property type="protein sequence ID" value="KAG7372221.1"/>
    <property type="molecule type" value="Genomic_DNA"/>
</dbReference>
<gene>
    <name evidence="2" type="ORF">IV203_018364</name>
</gene>
<reference evidence="2" key="1">
    <citation type="journal article" date="2021" name="Sci. Rep.">
        <title>Diploid genomic architecture of Nitzschia inconspicua, an elite biomass production diatom.</title>
        <authorList>
            <person name="Oliver A."/>
            <person name="Podell S."/>
            <person name="Pinowska A."/>
            <person name="Traller J.C."/>
            <person name="Smith S.R."/>
            <person name="McClure R."/>
            <person name="Beliaev A."/>
            <person name="Bohutskyi P."/>
            <person name="Hill E.A."/>
            <person name="Rabines A."/>
            <person name="Zheng H."/>
            <person name="Allen L.Z."/>
            <person name="Kuo A."/>
            <person name="Grigoriev I.V."/>
            <person name="Allen A.E."/>
            <person name="Hazlebeck D."/>
            <person name="Allen E.E."/>
        </authorList>
    </citation>
    <scope>NUCLEOTIDE SEQUENCE</scope>
    <source>
        <strain evidence="2">Hildebrandi</strain>
    </source>
</reference>
<comment type="caution">
    <text evidence="2">The sequence shown here is derived from an EMBL/GenBank/DDBJ whole genome shotgun (WGS) entry which is preliminary data.</text>
</comment>
<accession>A0A9K3Q6B2</accession>
<evidence type="ECO:0000256" key="1">
    <source>
        <dbReference type="SAM" id="MobiDB-lite"/>
    </source>
</evidence>
<name>A0A9K3Q6B2_9STRA</name>
<keyword evidence="3" id="KW-1185">Reference proteome</keyword>
<feature type="compositionally biased region" description="Pro residues" evidence="1">
    <location>
        <begin position="73"/>
        <end position="85"/>
    </location>
</feature>
<feature type="region of interest" description="Disordered" evidence="1">
    <location>
        <begin position="1"/>
        <end position="107"/>
    </location>
</feature>
<feature type="compositionally biased region" description="Pro residues" evidence="1">
    <location>
        <begin position="34"/>
        <end position="49"/>
    </location>
</feature>
<evidence type="ECO:0000313" key="3">
    <source>
        <dbReference type="Proteomes" id="UP000693970"/>
    </source>
</evidence>
<feature type="compositionally biased region" description="Basic and acidic residues" evidence="1">
    <location>
        <begin position="15"/>
        <end position="33"/>
    </location>
</feature>
<sequence>MTLHLSSGTGTIPSLDREWLSDDELPPKREPPPQRENPPPSLSTPPMPKAPEGENKDIFQESANVPNSQGEVPPEPAPPDPAPPEELPEPTSRYWDAPLPDKRRSKPNTKYVNVAQQISHRKVKIGSLNESILMALDWTKNQVMQTTSNCSRMMALRISATTNGIPAKVTFDEDTLDPNNLQH</sequence>
<organism evidence="2 3">
    <name type="scientific">Nitzschia inconspicua</name>
    <dbReference type="NCBI Taxonomy" id="303405"/>
    <lineage>
        <taxon>Eukaryota</taxon>
        <taxon>Sar</taxon>
        <taxon>Stramenopiles</taxon>
        <taxon>Ochrophyta</taxon>
        <taxon>Bacillariophyta</taxon>
        <taxon>Bacillariophyceae</taxon>
        <taxon>Bacillariophycidae</taxon>
        <taxon>Bacillariales</taxon>
        <taxon>Bacillariaceae</taxon>
        <taxon>Nitzschia</taxon>
    </lineage>
</organism>
<evidence type="ECO:0000313" key="2">
    <source>
        <dbReference type="EMBL" id="KAG7372221.1"/>
    </source>
</evidence>
<protein>
    <submittedName>
        <fullName evidence="2">Uncharacterized protein</fullName>
    </submittedName>
</protein>
<dbReference type="AlphaFoldDB" id="A0A9K3Q6B2"/>
<dbReference type="Proteomes" id="UP000693970">
    <property type="component" value="Unassembled WGS sequence"/>
</dbReference>